<gene>
    <name evidence="2" type="ORF">MNBD_ACTINO01-2472</name>
</gene>
<evidence type="ECO:0000256" key="1">
    <source>
        <dbReference type="SAM" id="Phobius"/>
    </source>
</evidence>
<accession>A0A3B0SJ56</accession>
<keyword evidence="2" id="KW-0560">Oxidoreductase</keyword>
<organism evidence="2">
    <name type="scientific">hydrothermal vent metagenome</name>
    <dbReference type="NCBI Taxonomy" id="652676"/>
    <lineage>
        <taxon>unclassified sequences</taxon>
        <taxon>metagenomes</taxon>
        <taxon>ecological metagenomes</taxon>
    </lineage>
</organism>
<dbReference type="EC" id="1.6.1.2" evidence="2"/>
<dbReference type="AlphaFoldDB" id="A0A3B0SJ56"/>
<proteinExistence type="predicted"/>
<evidence type="ECO:0000313" key="2">
    <source>
        <dbReference type="EMBL" id="VAW05835.1"/>
    </source>
</evidence>
<feature type="non-terminal residue" evidence="2">
    <location>
        <position position="26"/>
    </location>
</feature>
<reference evidence="2" key="1">
    <citation type="submission" date="2018-06" db="EMBL/GenBank/DDBJ databases">
        <authorList>
            <person name="Zhirakovskaya E."/>
        </authorList>
    </citation>
    <scope>NUCLEOTIDE SEQUENCE</scope>
</reference>
<feature type="transmembrane region" description="Helical" evidence="1">
    <location>
        <begin position="6"/>
        <end position="23"/>
    </location>
</feature>
<dbReference type="EMBL" id="UOEI01000443">
    <property type="protein sequence ID" value="VAW05835.1"/>
    <property type="molecule type" value="Genomic_DNA"/>
</dbReference>
<dbReference type="GO" id="GO:0016491">
    <property type="term" value="F:oxidoreductase activity"/>
    <property type="evidence" value="ECO:0007669"/>
    <property type="project" value="UniProtKB-KW"/>
</dbReference>
<keyword evidence="1" id="KW-0472">Membrane</keyword>
<keyword evidence="1" id="KW-0812">Transmembrane</keyword>
<protein>
    <submittedName>
        <fullName evidence="2">NAD(P) transhydrogenase alpha subunit</fullName>
        <ecNumber evidence="2">1.6.1.2</ecNumber>
    </submittedName>
</protein>
<keyword evidence="1" id="KW-1133">Transmembrane helix</keyword>
<name>A0A3B0SJ56_9ZZZZ</name>
<sequence>MSAAFIQGIVVFVLASFVGFEVIRRV</sequence>